<dbReference type="EMBL" id="NKCI01000299">
    <property type="protein sequence ID" value="RSL44166.1"/>
    <property type="molecule type" value="Genomic_DNA"/>
</dbReference>
<name>A0A428NTP4_9HYPO</name>
<evidence type="ECO:0000313" key="1">
    <source>
        <dbReference type="EMBL" id="RSL44166.1"/>
    </source>
</evidence>
<accession>A0A428NTP4</accession>
<evidence type="ECO:0000313" key="2">
    <source>
        <dbReference type="Proteomes" id="UP000288168"/>
    </source>
</evidence>
<feature type="non-terminal residue" evidence="1">
    <location>
        <position position="58"/>
    </location>
</feature>
<dbReference type="Proteomes" id="UP000288168">
    <property type="component" value="Unassembled WGS sequence"/>
</dbReference>
<protein>
    <submittedName>
        <fullName evidence="1">Uncharacterized protein</fullName>
    </submittedName>
</protein>
<reference evidence="1 2" key="1">
    <citation type="submission" date="2017-06" db="EMBL/GenBank/DDBJ databases">
        <title>Comparative genomic analysis of Ambrosia Fusariam Clade fungi.</title>
        <authorList>
            <person name="Stajich J.E."/>
            <person name="Carrillo J."/>
            <person name="Kijimoto T."/>
            <person name="Eskalen A."/>
            <person name="O'Donnell K."/>
            <person name="Kasson M."/>
        </authorList>
    </citation>
    <scope>NUCLEOTIDE SEQUENCE [LARGE SCALE GENOMIC DNA]</scope>
    <source>
        <strain evidence="1 2">NRRL62584</strain>
    </source>
</reference>
<organism evidence="1 2">
    <name type="scientific">Fusarium duplospermum</name>
    <dbReference type="NCBI Taxonomy" id="1325734"/>
    <lineage>
        <taxon>Eukaryota</taxon>
        <taxon>Fungi</taxon>
        <taxon>Dikarya</taxon>
        <taxon>Ascomycota</taxon>
        <taxon>Pezizomycotina</taxon>
        <taxon>Sordariomycetes</taxon>
        <taxon>Hypocreomycetidae</taxon>
        <taxon>Hypocreales</taxon>
        <taxon>Nectriaceae</taxon>
        <taxon>Fusarium</taxon>
        <taxon>Fusarium solani species complex</taxon>
    </lineage>
</organism>
<comment type="caution">
    <text evidence="1">The sequence shown here is derived from an EMBL/GenBank/DDBJ whole genome shotgun (WGS) entry which is preliminary data.</text>
</comment>
<keyword evidence="2" id="KW-1185">Reference proteome</keyword>
<gene>
    <name evidence="1" type="ORF">CEP54_014787</name>
</gene>
<proteinExistence type="predicted"/>
<sequence>MELRVGAVCVEDSNVKGFHPGQHSQFATVRYFLVEEVVSIHNLRRGNEAVRDRQHAPE</sequence>
<dbReference type="AlphaFoldDB" id="A0A428NTP4"/>